<feature type="compositionally biased region" description="Basic residues" evidence="1">
    <location>
        <begin position="239"/>
        <end position="258"/>
    </location>
</feature>
<feature type="compositionally biased region" description="Low complexity" evidence="1">
    <location>
        <begin position="500"/>
        <end position="518"/>
    </location>
</feature>
<protein>
    <submittedName>
        <fullName evidence="2">Uncharacterized protein</fullName>
    </submittedName>
</protein>
<feature type="compositionally biased region" description="Low complexity" evidence="1">
    <location>
        <begin position="402"/>
        <end position="416"/>
    </location>
</feature>
<dbReference type="EMBL" id="CAJSLV010000120">
    <property type="protein sequence ID" value="CAG6399185.1"/>
    <property type="molecule type" value="Genomic_DNA"/>
</dbReference>
<evidence type="ECO:0000256" key="1">
    <source>
        <dbReference type="SAM" id="MobiDB-lite"/>
    </source>
</evidence>
<feature type="compositionally biased region" description="Basic and acidic residues" evidence="1">
    <location>
        <begin position="218"/>
        <end position="229"/>
    </location>
</feature>
<comment type="caution">
    <text evidence="2">The sequence shown here is derived from an EMBL/GenBank/DDBJ whole genome shotgun (WGS) entry which is preliminary data.</text>
</comment>
<feature type="compositionally biased region" description="Basic and acidic residues" evidence="1">
    <location>
        <begin position="299"/>
        <end position="320"/>
    </location>
</feature>
<feature type="compositionally biased region" description="Basic residues" evidence="1">
    <location>
        <begin position="463"/>
        <end position="480"/>
    </location>
</feature>
<feature type="compositionally biased region" description="Basic residues" evidence="1">
    <location>
        <begin position="372"/>
        <end position="401"/>
    </location>
</feature>
<evidence type="ECO:0000313" key="2">
    <source>
        <dbReference type="EMBL" id="CAG6399185.1"/>
    </source>
</evidence>
<gene>
    <name evidence="2" type="ORF">SCOCK_850008</name>
</gene>
<dbReference type="Proteomes" id="UP001152519">
    <property type="component" value="Unassembled WGS sequence"/>
</dbReference>
<proteinExistence type="predicted"/>
<organism evidence="2 3">
    <name type="scientific">Actinacidiphila cocklensis</name>
    <dbReference type="NCBI Taxonomy" id="887465"/>
    <lineage>
        <taxon>Bacteria</taxon>
        <taxon>Bacillati</taxon>
        <taxon>Actinomycetota</taxon>
        <taxon>Actinomycetes</taxon>
        <taxon>Kitasatosporales</taxon>
        <taxon>Streptomycetaceae</taxon>
        <taxon>Actinacidiphila</taxon>
    </lineage>
</organism>
<accession>A0A9W4E4V8</accession>
<reference evidence="2" key="1">
    <citation type="submission" date="2021-05" db="EMBL/GenBank/DDBJ databases">
        <authorList>
            <person name="Arsene-Ploetze F."/>
        </authorList>
    </citation>
    <scope>NUCLEOTIDE SEQUENCE</scope>
    <source>
        <strain evidence="2">DSM 42138</strain>
    </source>
</reference>
<feature type="region of interest" description="Disordered" evidence="1">
    <location>
        <begin position="138"/>
        <end position="349"/>
    </location>
</feature>
<feature type="region of interest" description="Disordered" evidence="1">
    <location>
        <begin position="31"/>
        <end position="99"/>
    </location>
</feature>
<feature type="compositionally biased region" description="Basic residues" evidence="1">
    <location>
        <begin position="334"/>
        <end position="349"/>
    </location>
</feature>
<dbReference type="AlphaFoldDB" id="A0A9W4E4V8"/>
<keyword evidence="3" id="KW-1185">Reference proteome</keyword>
<feature type="compositionally biased region" description="Basic and acidic residues" evidence="1">
    <location>
        <begin position="142"/>
        <end position="152"/>
    </location>
</feature>
<name>A0A9W4E4V8_9ACTN</name>
<sequence>MRRTGDVLVAVRPCGPPGAGLLCGRPAIRAYGSPGRGARRRTGPGEDSRYALTRTPPPLPPEQGLPGLADRHRGRGGPRAPADRAEQRPRRVGRGVGQGRQLRVLRQLAHQHRQRLLRRPAVHVLHLEVLRWRHVRGPRRHGHEEPADRGGREGAAQPGSGRLAGLLGEGRAHPRGGHRLAHRAGPRGEDQARDGAHRHREEGAPGAHRYREAVPGQEHGEVRPGRDARPGPGEGGRARPLHRRPRRHAVRHRRRPARQGRLAEAVCRQPLGRRRRPRPDPARPAARADRTARVAGGAREGRAGQGRTEDGPAAPARREAQAGAQARPEEDRHRRVGPHQAGHRPAHRLHPAGARLARHAVPRLGQPLGQRLPHRHGLPGPDRHRRALGRRGQGRHRRLGRLLRLPGGDPARGRPLQPVRPPVADLGQGRPAGQRGPADRPLRLHRQCHRAASALRDQDRAGLRRRHRPAALPARPRRVRLTVSGPGPGPGPGPRRSRSRSPVPAYGPRTRPAAAAGR</sequence>
<feature type="compositionally biased region" description="Basic and acidic residues" evidence="1">
    <location>
        <begin position="278"/>
        <end position="292"/>
    </location>
</feature>
<feature type="region of interest" description="Disordered" evidence="1">
    <location>
        <begin position="365"/>
        <end position="518"/>
    </location>
</feature>
<evidence type="ECO:0000313" key="3">
    <source>
        <dbReference type="Proteomes" id="UP001152519"/>
    </source>
</evidence>
<feature type="compositionally biased region" description="Basic and acidic residues" evidence="1">
    <location>
        <begin position="186"/>
        <end position="203"/>
    </location>
</feature>
<feature type="compositionally biased region" description="Basic residues" evidence="1">
    <location>
        <begin position="173"/>
        <end position="185"/>
    </location>
</feature>